<keyword evidence="5" id="KW-1185">Reference proteome</keyword>
<evidence type="ECO:0000313" key="4">
    <source>
        <dbReference type="EMBL" id="KNF05293.1"/>
    </source>
</evidence>
<comment type="subcellular location">
    <subcellularLocation>
        <location evidence="1">Nucleus</location>
    </subcellularLocation>
</comment>
<evidence type="ECO:0000256" key="2">
    <source>
        <dbReference type="ARBA" id="ARBA00023242"/>
    </source>
</evidence>
<proteinExistence type="predicted"/>
<evidence type="ECO:0000256" key="1">
    <source>
        <dbReference type="ARBA" id="ARBA00004123"/>
    </source>
</evidence>
<keyword evidence="2" id="KW-0539">Nucleus</keyword>
<name>A0A0L0W173_9BASI</name>
<evidence type="ECO:0000313" key="5">
    <source>
        <dbReference type="Proteomes" id="UP000054564"/>
    </source>
</evidence>
<dbReference type="GO" id="GO:0007064">
    <property type="term" value="P:mitotic sister chromatid cohesion"/>
    <property type="evidence" value="ECO:0007669"/>
    <property type="project" value="TreeGrafter"/>
</dbReference>
<protein>
    <recommendedName>
        <fullName evidence="3">Rad21/Rec8-like protein N-terminal domain-containing protein</fullName>
    </recommendedName>
</protein>
<reference evidence="5" key="1">
    <citation type="submission" date="2014-03" db="EMBL/GenBank/DDBJ databases">
        <title>The Genome Sequence of Puccinia striiformis f. sp. tritici PST-78.</title>
        <authorList>
            <consortium name="The Broad Institute Genome Sequencing Platform"/>
            <person name="Cuomo C."/>
            <person name="Hulbert S."/>
            <person name="Chen X."/>
            <person name="Walker B."/>
            <person name="Young S.K."/>
            <person name="Zeng Q."/>
            <person name="Gargeya S."/>
            <person name="Fitzgerald M."/>
            <person name="Haas B."/>
            <person name="Abouelleil A."/>
            <person name="Alvarado L."/>
            <person name="Arachchi H.M."/>
            <person name="Berlin A.M."/>
            <person name="Chapman S.B."/>
            <person name="Goldberg J."/>
            <person name="Griggs A."/>
            <person name="Gujja S."/>
            <person name="Hansen M."/>
            <person name="Howarth C."/>
            <person name="Imamovic A."/>
            <person name="Larimer J."/>
            <person name="McCowan C."/>
            <person name="Montmayeur A."/>
            <person name="Murphy C."/>
            <person name="Neiman D."/>
            <person name="Pearson M."/>
            <person name="Priest M."/>
            <person name="Roberts A."/>
            <person name="Saif S."/>
            <person name="Shea T."/>
            <person name="Sisk P."/>
            <person name="Sykes S."/>
            <person name="Wortman J."/>
            <person name="Nusbaum C."/>
            <person name="Birren B."/>
        </authorList>
    </citation>
    <scope>NUCLEOTIDE SEQUENCE [LARGE SCALE GENOMIC DNA]</scope>
    <source>
        <strain evidence="5">race PST-78</strain>
    </source>
</reference>
<evidence type="ECO:0000259" key="3">
    <source>
        <dbReference type="Pfam" id="PF04825"/>
    </source>
</evidence>
<dbReference type="PANTHER" id="PTHR12585:SF69">
    <property type="entry name" value="FI11703P"/>
    <property type="match status" value="1"/>
</dbReference>
<dbReference type="GO" id="GO:0003682">
    <property type="term" value="F:chromatin binding"/>
    <property type="evidence" value="ECO:0007669"/>
    <property type="project" value="TreeGrafter"/>
</dbReference>
<organism evidence="4 5">
    <name type="scientific">Puccinia striiformis f. sp. tritici PST-78</name>
    <dbReference type="NCBI Taxonomy" id="1165861"/>
    <lineage>
        <taxon>Eukaryota</taxon>
        <taxon>Fungi</taxon>
        <taxon>Dikarya</taxon>
        <taxon>Basidiomycota</taxon>
        <taxon>Pucciniomycotina</taxon>
        <taxon>Pucciniomycetes</taxon>
        <taxon>Pucciniales</taxon>
        <taxon>Pucciniaceae</taxon>
        <taxon>Puccinia</taxon>
    </lineage>
</organism>
<dbReference type="Pfam" id="PF04825">
    <property type="entry name" value="Rad21_Rec8_N"/>
    <property type="match status" value="1"/>
</dbReference>
<dbReference type="STRING" id="1165861.A0A0L0W173"/>
<gene>
    <name evidence="4" type="ORF">PSTG_01507</name>
</gene>
<feature type="domain" description="Rad21/Rec8-like protein N-terminal" evidence="3">
    <location>
        <begin position="1"/>
        <end position="95"/>
    </location>
</feature>
<dbReference type="Proteomes" id="UP000054564">
    <property type="component" value="Unassembled WGS sequence"/>
</dbReference>
<dbReference type="GO" id="GO:0030892">
    <property type="term" value="C:mitotic cohesin complex"/>
    <property type="evidence" value="ECO:0007669"/>
    <property type="project" value="TreeGrafter"/>
</dbReference>
<dbReference type="GO" id="GO:0005634">
    <property type="term" value="C:nucleus"/>
    <property type="evidence" value="ECO:0007669"/>
    <property type="project" value="UniProtKB-SubCell"/>
</dbReference>
<dbReference type="InterPro" id="IPR006910">
    <property type="entry name" value="Rad21_Rec8_N"/>
</dbReference>
<dbReference type="AlphaFoldDB" id="A0A0L0W173"/>
<comment type="caution">
    <text evidence="4">The sequence shown here is derived from an EMBL/GenBank/DDBJ whole genome shotgun (WGS) entry which is preliminary data.</text>
</comment>
<accession>A0A0L0W173</accession>
<dbReference type="PANTHER" id="PTHR12585">
    <property type="entry name" value="SCC1 / RAD21 FAMILY MEMBER"/>
    <property type="match status" value="1"/>
</dbReference>
<dbReference type="GO" id="GO:1990414">
    <property type="term" value="P:replication-born double-strand break repair via sister chromatid exchange"/>
    <property type="evidence" value="ECO:0007669"/>
    <property type="project" value="TreeGrafter"/>
</dbReference>
<sequence length="232" mass="25409">MLSKRGPLAKVWLAAHVKCKVLKAQALQTSIPGTITVILDPASTMVSAPPLALCLSRQLLLGIARIYSKQAKYLLKDCNEASDKIRTTFRSEVIQSMMDESTGEDHLILPAQPDVTGRDAINLKSAANQDLLNFELEFGEGAGYGFGEGWEEFIQQDHGADEIVPFASTSRTRINGDIRDITLTEHHHSFMLGGNQLDDRHHDLNGEDPNLTNAKPLDLGLANLGSVDRSHL</sequence>
<dbReference type="OrthoDB" id="10071381at2759"/>
<dbReference type="EMBL" id="AJIL01000008">
    <property type="protein sequence ID" value="KNF05293.1"/>
    <property type="molecule type" value="Genomic_DNA"/>
</dbReference>
<dbReference type="InterPro" id="IPR039781">
    <property type="entry name" value="Rad21/Rec8-like"/>
</dbReference>